<gene>
    <name evidence="2" type="ORF">LQ564_06155</name>
</gene>
<dbReference type="RefSeq" id="WP_231057187.1">
    <property type="nucleotide sequence ID" value="NZ_JAJNOC010000001.1"/>
</dbReference>
<evidence type="ECO:0000313" key="3">
    <source>
        <dbReference type="Proteomes" id="UP001179361"/>
    </source>
</evidence>
<dbReference type="EMBL" id="JAJNOC010000001">
    <property type="protein sequence ID" value="MCD2515898.1"/>
    <property type="molecule type" value="Genomic_DNA"/>
</dbReference>
<keyword evidence="3" id="KW-1185">Reference proteome</keyword>
<reference evidence="2" key="1">
    <citation type="submission" date="2021-11" db="EMBL/GenBank/DDBJ databases">
        <title>The complete genome of Massilia sp sp. G4R7.</title>
        <authorList>
            <person name="Liu L."/>
            <person name="Yue J."/>
            <person name="Yuan J."/>
            <person name="Yang F."/>
            <person name="Li L."/>
        </authorList>
    </citation>
    <scope>NUCLEOTIDE SEQUENCE</scope>
    <source>
        <strain evidence="2">G4R7</strain>
    </source>
</reference>
<proteinExistence type="predicted"/>
<evidence type="ECO:0000256" key="1">
    <source>
        <dbReference type="SAM" id="MobiDB-lite"/>
    </source>
</evidence>
<accession>A0ABS8Q2Z7</accession>
<evidence type="ECO:0000313" key="2">
    <source>
        <dbReference type="EMBL" id="MCD2515898.1"/>
    </source>
</evidence>
<sequence>MKKLMLAAVAFTLLGGCAHDPSAPREPRARDKDDSIMVGSNLRKKGPGTSRAGTASGADVEDARMGR</sequence>
<feature type="compositionally biased region" description="Basic and acidic residues" evidence="1">
    <location>
        <begin position="22"/>
        <end position="35"/>
    </location>
</feature>
<comment type="caution">
    <text evidence="2">The sequence shown here is derived from an EMBL/GenBank/DDBJ whole genome shotgun (WGS) entry which is preliminary data.</text>
</comment>
<name>A0ABS8Q2Z7_9BURK</name>
<protein>
    <recommendedName>
        <fullName evidence="4">Lipoprotein</fullName>
    </recommendedName>
</protein>
<evidence type="ECO:0008006" key="4">
    <source>
        <dbReference type="Google" id="ProtNLM"/>
    </source>
</evidence>
<organism evidence="2 3">
    <name type="scientific">Massilia phyllostachyos</name>
    <dbReference type="NCBI Taxonomy" id="2898585"/>
    <lineage>
        <taxon>Bacteria</taxon>
        <taxon>Pseudomonadati</taxon>
        <taxon>Pseudomonadota</taxon>
        <taxon>Betaproteobacteria</taxon>
        <taxon>Burkholderiales</taxon>
        <taxon>Oxalobacteraceae</taxon>
        <taxon>Telluria group</taxon>
        <taxon>Massilia</taxon>
    </lineage>
</organism>
<feature type="region of interest" description="Disordered" evidence="1">
    <location>
        <begin position="16"/>
        <end position="67"/>
    </location>
</feature>
<dbReference type="Proteomes" id="UP001179361">
    <property type="component" value="Unassembled WGS sequence"/>
</dbReference>
<dbReference type="PROSITE" id="PS51257">
    <property type="entry name" value="PROKAR_LIPOPROTEIN"/>
    <property type="match status" value="1"/>
</dbReference>